<organism evidence="2 3">
    <name type="scientific">Tremella mesenterica</name>
    <name type="common">Jelly fungus</name>
    <dbReference type="NCBI Taxonomy" id="5217"/>
    <lineage>
        <taxon>Eukaryota</taxon>
        <taxon>Fungi</taxon>
        <taxon>Dikarya</taxon>
        <taxon>Basidiomycota</taxon>
        <taxon>Agaricomycotina</taxon>
        <taxon>Tremellomycetes</taxon>
        <taxon>Tremellales</taxon>
        <taxon>Tremellaceae</taxon>
        <taxon>Tremella</taxon>
    </lineage>
</organism>
<dbReference type="VEuPathDB" id="FungiDB:TREMEDRAFT_58027"/>
<gene>
    <name evidence="2" type="ORF">M231_01203</name>
</gene>
<name>A0A4Q1BTX2_TREME</name>
<comment type="caution">
    <text evidence="2">The sequence shown here is derived from an EMBL/GenBank/DDBJ whole genome shotgun (WGS) entry which is preliminary data.</text>
</comment>
<sequence>MNTVLETIQHGGSPQNLLDGVVSMTSTSLKFLKDIVGLNKNKNIGDSLVDQISENIAKDFASAASIIFRSLEFTPAGIQVLKQITQQLAISSNNASPFCSHHLVKTHFNDAYLALLDFAQAHTATKLSASDLRRDQKTNSARAAHPLRTGLDVLLCGKINMEEEPSKFPGGMKSESQTDFQFNQDSASLGFPIGHFGTLSDHAIMWCCPPKKFGDHLIPITTRSGKLSKPSLGKIRVFVAKDVANNTPFVPLYSSLHQEANGCAKGLGDLLNPSSTDEIFIIFRNAVTASLACSTNYLKSSTLRYNKGEIDTTMYSQTVCGVAREIATMTRVTLLSLDGTPARLSVFKLRVWDMAMMSPWAENLSSNPIIASYFKAERSAFLRFAHDRIQKQEAMDPDYNGSVIKEALKHLREPNHQGTGPKTPGISKVLKTTNSVSLPQDTAPASASGDHSELAEAVPPQDTPSFTQGMSRSADKRAEKRRRQKEMNACLRSVLTALRELSGVEFGTGKTNTDFQRSIVDQKEYLASLGYKLEPLSPGIDTSLGQLEAFKNSLPTKNMIKPTAAMNVSKAGNEKDGTVPHGTESDDPMSPAKTKKMSPSDEIISPARYSYHNTAIPLPEYCSPTYLGYFMMRIVIETMGTTGQGLPPRPVDADLDDGAQSHRSESCGPCTSWQH</sequence>
<dbReference type="EMBL" id="SDIL01000008">
    <property type="protein sequence ID" value="RXK41495.1"/>
    <property type="molecule type" value="Genomic_DNA"/>
</dbReference>
<evidence type="ECO:0000256" key="1">
    <source>
        <dbReference type="SAM" id="MobiDB-lite"/>
    </source>
</evidence>
<evidence type="ECO:0000313" key="3">
    <source>
        <dbReference type="Proteomes" id="UP000289152"/>
    </source>
</evidence>
<accession>A0A4Q1BTX2</accession>
<evidence type="ECO:0000313" key="2">
    <source>
        <dbReference type="EMBL" id="RXK41495.1"/>
    </source>
</evidence>
<keyword evidence="3" id="KW-1185">Reference proteome</keyword>
<dbReference type="AlphaFoldDB" id="A0A4Q1BTX2"/>
<feature type="region of interest" description="Disordered" evidence="1">
    <location>
        <begin position="438"/>
        <end position="485"/>
    </location>
</feature>
<feature type="region of interest" description="Disordered" evidence="1">
    <location>
        <begin position="645"/>
        <end position="675"/>
    </location>
</feature>
<dbReference type="Proteomes" id="UP000289152">
    <property type="component" value="Unassembled WGS sequence"/>
</dbReference>
<protein>
    <submittedName>
        <fullName evidence="2">Uncharacterized protein</fullName>
    </submittedName>
</protein>
<proteinExistence type="predicted"/>
<dbReference type="InParanoid" id="A0A4Q1BTX2"/>
<reference evidence="2 3" key="1">
    <citation type="submission" date="2016-06" db="EMBL/GenBank/DDBJ databases">
        <title>Evolution of pathogenesis and genome organization in the Tremellales.</title>
        <authorList>
            <person name="Cuomo C."/>
            <person name="Litvintseva A."/>
            <person name="Heitman J."/>
            <person name="Chen Y."/>
            <person name="Sun S."/>
            <person name="Springer D."/>
            <person name="Dromer F."/>
            <person name="Young S."/>
            <person name="Zeng Q."/>
            <person name="Chapman S."/>
            <person name="Gujja S."/>
            <person name="Saif S."/>
            <person name="Birren B."/>
        </authorList>
    </citation>
    <scope>NUCLEOTIDE SEQUENCE [LARGE SCALE GENOMIC DNA]</scope>
    <source>
        <strain evidence="2 3">ATCC 28783</strain>
    </source>
</reference>
<feature type="region of interest" description="Disordered" evidence="1">
    <location>
        <begin position="569"/>
        <end position="600"/>
    </location>
</feature>